<evidence type="ECO:0008006" key="3">
    <source>
        <dbReference type="Google" id="ProtNLM"/>
    </source>
</evidence>
<dbReference type="OrthoDB" id="168607at2157"/>
<comment type="caution">
    <text evidence="1">The sequence shown here is derived from an EMBL/GenBank/DDBJ whole genome shotgun (WGS) entry which is preliminary data.</text>
</comment>
<reference evidence="1 2" key="1">
    <citation type="journal article" date="2019" name="Int. J. Syst. Evol. Microbiol.">
        <title>The Global Catalogue of Microorganisms (GCM) 10K type strain sequencing project: providing services to taxonomists for standard genome sequencing and annotation.</title>
        <authorList>
            <consortium name="The Broad Institute Genomics Platform"/>
            <consortium name="The Broad Institute Genome Sequencing Center for Infectious Disease"/>
            <person name="Wu L."/>
            <person name="Ma J."/>
        </authorList>
    </citation>
    <scope>NUCLEOTIDE SEQUENCE [LARGE SCALE GENOMIC DNA]</scope>
    <source>
        <strain evidence="1 2">JCM 16331</strain>
    </source>
</reference>
<protein>
    <recommendedName>
        <fullName evidence="3">DUF2064 domain-containing protein</fullName>
    </recommendedName>
</protein>
<accession>A0A830GAW4</accession>
<dbReference type="InterPro" id="IPR029044">
    <property type="entry name" value="Nucleotide-diphossugar_trans"/>
</dbReference>
<dbReference type="PANTHER" id="PTHR36529">
    <property type="entry name" value="SLL1095 PROTEIN"/>
    <property type="match status" value="1"/>
</dbReference>
<gene>
    <name evidence="1" type="ORF">GCM10009021_15970</name>
</gene>
<dbReference type="PANTHER" id="PTHR36529:SF1">
    <property type="entry name" value="GLYCOSYLTRANSFERASE"/>
    <property type="match status" value="1"/>
</dbReference>
<dbReference type="Gene3D" id="3.90.550.10">
    <property type="entry name" value="Spore Coat Polysaccharide Biosynthesis Protein SpsA, Chain A"/>
    <property type="match status" value="1"/>
</dbReference>
<dbReference type="EMBL" id="BMOQ01000004">
    <property type="protein sequence ID" value="GGN16269.1"/>
    <property type="molecule type" value="Genomic_DNA"/>
</dbReference>
<dbReference type="Proteomes" id="UP000608850">
    <property type="component" value="Unassembled WGS sequence"/>
</dbReference>
<name>A0A830GAW4_9EURY</name>
<dbReference type="AlphaFoldDB" id="A0A830GAW4"/>
<dbReference type="InterPro" id="IPR018641">
    <property type="entry name" value="Trfase_1_rSAM/seldom-assoc"/>
</dbReference>
<evidence type="ECO:0000313" key="2">
    <source>
        <dbReference type="Proteomes" id="UP000608850"/>
    </source>
</evidence>
<sequence>MTLLVAMIDPPREGLVLPRLADTSPLTPAEVVDLYRAMTKDLLRAGMESGGDVLVNYRPDDLLPEPAVRERTSEDAVRALVAEALDGDELDGTRFEIQVGSSYDARVGNTVTHLLETEARSSVAVAEPVAPLLDRSALDAAAMKLRRRDVVLGPAADGRVHYAAFGEPIDFAGAYATPELETLTARARDADCDVDFIPPSTAVRTGADLRTLLPRIAARRRAGRSVPAHTAAFLDDLPVRVADRGGERTLVRT</sequence>
<proteinExistence type="predicted"/>
<keyword evidence="2" id="KW-1185">Reference proteome</keyword>
<dbReference type="Pfam" id="PF09837">
    <property type="entry name" value="DUF2064"/>
    <property type="match status" value="1"/>
</dbReference>
<organism evidence="1 2">
    <name type="scientific">Halarchaeum nitratireducens</name>
    <dbReference type="NCBI Taxonomy" id="489913"/>
    <lineage>
        <taxon>Archaea</taxon>
        <taxon>Methanobacteriati</taxon>
        <taxon>Methanobacteriota</taxon>
        <taxon>Stenosarchaea group</taxon>
        <taxon>Halobacteria</taxon>
        <taxon>Halobacteriales</taxon>
        <taxon>Halobacteriaceae</taxon>
    </lineage>
</organism>
<dbReference type="RefSeq" id="WP_188878220.1">
    <property type="nucleotide sequence ID" value="NZ_BMOQ01000004.1"/>
</dbReference>
<evidence type="ECO:0000313" key="1">
    <source>
        <dbReference type="EMBL" id="GGN16269.1"/>
    </source>
</evidence>